<dbReference type="EMBL" id="QKXC01000011">
    <property type="protein sequence ID" value="RBR26701.1"/>
    <property type="molecule type" value="Genomic_DNA"/>
</dbReference>
<keyword evidence="4" id="KW-1185">Reference proteome</keyword>
<organism evidence="3 4">
    <name type="scientific">Fusarium coffeatum</name>
    <dbReference type="NCBI Taxonomy" id="231269"/>
    <lineage>
        <taxon>Eukaryota</taxon>
        <taxon>Fungi</taxon>
        <taxon>Dikarya</taxon>
        <taxon>Ascomycota</taxon>
        <taxon>Pezizomycotina</taxon>
        <taxon>Sordariomycetes</taxon>
        <taxon>Hypocreomycetidae</taxon>
        <taxon>Hypocreales</taxon>
        <taxon>Nectriaceae</taxon>
        <taxon>Fusarium</taxon>
        <taxon>Fusarium incarnatum-equiseti species complex</taxon>
    </lineage>
</organism>
<feature type="compositionally biased region" description="Low complexity" evidence="1">
    <location>
        <begin position="67"/>
        <end position="85"/>
    </location>
</feature>
<feature type="region of interest" description="Disordered" evidence="1">
    <location>
        <begin position="61"/>
        <end position="87"/>
    </location>
</feature>
<gene>
    <name evidence="3" type="ORF">FIESC28_00484</name>
</gene>
<proteinExistence type="predicted"/>
<feature type="signal peptide" evidence="2">
    <location>
        <begin position="1"/>
        <end position="17"/>
    </location>
</feature>
<comment type="caution">
    <text evidence="3">The sequence shown here is derived from an EMBL/GenBank/DDBJ whole genome shotgun (WGS) entry which is preliminary data.</text>
</comment>
<dbReference type="AlphaFoldDB" id="A0A366SBI9"/>
<feature type="chain" id="PRO_5016985416" evidence="2">
    <location>
        <begin position="18"/>
        <end position="114"/>
    </location>
</feature>
<dbReference type="OrthoDB" id="4870729at2759"/>
<keyword evidence="2" id="KW-0732">Signal</keyword>
<sequence>MKFYVAASLAFLSGAYAADSASTTITCSSCPSAVTTPDMVTRSDPPKVSCTGKPLMVVTNTEGGSGAAMPTGSGAGSGPASTPGAQVPVSGASGNKIGGAGMAVAAAVAAVYML</sequence>
<evidence type="ECO:0000256" key="2">
    <source>
        <dbReference type="SAM" id="SignalP"/>
    </source>
</evidence>
<evidence type="ECO:0000313" key="3">
    <source>
        <dbReference type="EMBL" id="RBR26701.1"/>
    </source>
</evidence>
<evidence type="ECO:0000256" key="1">
    <source>
        <dbReference type="SAM" id="MobiDB-lite"/>
    </source>
</evidence>
<accession>A0A366SBI9</accession>
<name>A0A366SBI9_9HYPO</name>
<dbReference type="RefSeq" id="XP_031021292.1">
    <property type="nucleotide sequence ID" value="XM_031154635.1"/>
</dbReference>
<reference evidence="3 4" key="1">
    <citation type="submission" date="2018-06" db="EMBL/GenBank/DDBJ databases">
        <title>Fusarium incarnatum-equiseti species complex species 28.</title>
        <authorList>
            <person name="Gardiner D.M."/>
        </authorList>
    </citation>
    <scope>NUCLEOTIDE SEQUENCE [LARGE SCALE GENOMIC DNA]</scope>
    <source>
        <strain evidence="3 4">FIESC_28</strain>
    </source>
</reference>
<protein>
    <submittedName>
        <fullName evidence="3">Uncharacterized protein</fullName>
    </submittedName>
</protein>
<evidence type="ECO:0000313" key="4">
    <source>
        <dbReference type="Proteomes" id="UP000253153"/>
    </source>
</evidence>
<dbReference type="GeneID" id="41989931"/>
<dbReference type="Proteomes" id="UP000253153">
    <property type="component" value="Unassembled WGS sequence"/>
</dbReference>